<evidence type="ECO:0000256" key="9">
    <source>
        <dbReference type="ARBA" id="ARBA00023053"/>
    </source>
</evidence>
<protein>
    <recommendedName>
        <fullName evidence="10">ATP-dependent protease subunit HslV</fullName>
        <ecNumber evidence="10">3.4.25.2</ecNumber>
    </recommendedName>
</protein>
<dbReference type="AlphaFoldDB" id="A0AA41R3K6"/>
<evidence type="ECO:0000256" key="6">
    <source>
        <dbReference type="ARBA" id="ARBA00022698"/>
    </source>
</evidence>
<dbReference type="EC" id="3.4.25.2" evidence="10"/>
<dbReference type="GO" id="GO:0046872">
    <property type="term" value="F:metal ion binding"/>
    <property type="evidence" value="ECO:0007669"/>
    <property type="project" value="UniProtKB-KW"/>
</dbReference>
<evidence type="ECO:0000313" key="12">
    <source>
        <dbReference type="Proteomes" id="UP001165427"/>
    </source>
</evidence>
<keyword evidence="3 10" id="KW-0963">Cytoplasm</keyword>
<feature type="binding site" evidence="10">
    <location>
        <position position="167"/>
    </location>
    <ligand>
        <name>Na(+)</name>
        <dbReference type="ChEBI" id="CHEBI:29101"/>
    </ligand>
</feature>
<comment type="catalytic activity">
    <reaction evidence="10">
        <text>ATP-dependent cleavage of peptide bonds with broad specificity.</text>
        <dbReference type="EC" id="3.4.25.2"/>
    </reaction>
</comment>
<keyword evidence="8 10" id="KW-0378">Hydrolase</keyword>
<accession>A0AA41R3K6</accession>
<comment type="similarity">
    <text evidence="2 10">Belongs to the peptidase T1B family. HslV subfamily.</text>
</comment>
<dbReference type="SUPFAM" id="SSF56235">
    <property type="entry name" value="N-terminal nucleophile aminohydrolases (Ntn hydrolases)"/>
    <property type="match status" value="1"/>
</dbReference>
<keyword evidence="9 10" id="KW-0915">Sodium</keyword>
<dbReference type="InterPro" id="IPR001353">
    <property type="entry name" value="Proteasome_sua/b"/>
</dbReference>
<dbReference type="GO" id="GO:0005839">
    <property type="term" value="C:proteasome core complex"/>
    <property type="evidence" value="ECO:0007669"/>
    <property type="project" value="InterPro"/>
</dbReference>
<dbReference type="Gene3D" id="3.60.20.10">
    <property type="entry name" value="Glutamine Phosphoribosylpyrophosphate, subunit 1, domain 1"/>
    <property type="match status" value="1"/>
</dbReference>
<evidence type="ECO:0000256" key="4">
    <source>
        <dbReference type="ARBA" id="ARBA00022533"/>
    </source>
</evidence>
<dbReference type="InterPro" id="IPR023333">
    <property type="entry name" value="Proteasome_suB-type"/>
</dbReference>
<keyword evidence="12" id="KW-1185">Reference proteome</keyword>
<dbReference type="NCBIfam" id="TIGR03692">
    <property type="entry name" value="ATP_dep_HslV"/>
    <property type="match status" value="1"/>
</dbReference>
<evidence type="ECO:0000256" key="2">
    <source>
        <dbReference type="ARBA" id="ARBA00006053"/>
    </source>
</evidence>
<evidence type="ECO:0000256" key="10">
    <source>
        <dbReference type="HAMAP-Rule" id="MF_00248"/>
    </source>
</evidence>
<dbReference type="GO" id="GO:0004298">
    <property type="term" value="F:threonine-type endopeptidase activity"/>
    <property type="evidence" value="ECO:0007669"/>
    <property type="project" value="UniProtKB-KW"/>
</dbReference>
<dbReference type="RefSeq" id="WP_246913524.1">
    <property type="nucleotide sequence ID" value="NZ_JALJRB010000028.1"/>
</dbReference>
<feature type="binding site" evidence="10">
    <location>
        <position position="173"/>
    </location>
    <ligand>
        <name>Na(+)</name>
        <dbReference type="ChEBI" id="CHEBI:29101"/>
    </ligand>
</feature>
<gene>
    <name evidence="10 11" type="primary">hslV</name>
    <name evidence="11" type="ORF">MRX98_18440</name>
</gene>
<evidence type="ECO:0000256" key="7">
    <source>
        <dbReference type="ARBA" id="ARBA00022723"/>
    </source>
</evidence>
<dbReference type="HAMAP" id="MF_00248">
    <property type="entry name" value="HslV"/>
    <property type="match status" value="1"/>
</dbReference>
<feature type="active site" evidence="10">
    <location>
        <position position="12"/>
    </location>
</feature>
<sequence length="186" mass="20071">MNTYAANTPHGTTILALRHHGKLVLAGDGQVSMNATVIKHQARKVRRIYNDRILVGFAGATADAMNLSERLEGKLERYNGNLTRAAVELARDWRTDKVLRRLEALMIAADPRKLFLISGTGDVIEPDEGVIGIGSGGVAAQAAAVALMRHSSLDARQVAEAAMQIAADLCVYTNQFLTFEELTADA</sequence>
<dbReference type="GO" id="GO:0051603">
    <property type="term" value="P:proteolysis involved in protein catabolic process"/>
    <property type="evidence" value="ECO:0007669"/>
    <property type="project" value="InterPro"/>
</dbReference>
<evidence type="ECO:0000256" key="1">
    <source>
        <dbReference type="ARBA" id="ARBA00004496"/>
    </source>
</evidence>
<keyword evidence="4 10" id="KW-0021">Allosteric enzyme</keyword>
<dbReference type="InterPro" id="IPR022281">
    <property type="entry name" value="ATP-dep_Prtase_HsIV_su"/>
</dbReference>
<keyword evidence="5 10" id="KW-0645">Protease</keyword>
<dbReference type="Pfam" id="PF00227">
    <property type="entry name" value="Proteasome"/>
    <property type="match status" value="1"/>
</dbReference>
<comment type="activity regulation">
    <text evidence="10">Allosterically activated by HslU binding.</text>
</comment>
<dbReference type="PANTHER" id="PTHR32194:SF0">
    <property type="entry name" value="ATP-DEPENDENT PROTEASE SUBUNIT HSLV"/>
    <property type="match status" value="1"/>
</dbReference>
<dbReference type="GO" id="GO:0009376">
    <property type="term" value="C:HslUV protease complex"/>
    <property type="evidence" value="ECO:0007669"/>
    <property type="project" value="UniProtKB-UniRule"/>
</dbReference>
<keyword evidence="7 10" id="KW-0479">Metal-binding</keyword>
<evidence type="ECO:0000256" key="8">
    <source>
        <dbReference type="ARBA" id="ARBA00022801"/>
    </source>
</evidence>
<evidence type="ECO:0000313" key="11">
    <source>
        <dbReference type="EMBL" id="MCJ8502562.1"/>
    </source>
</evidence>
<evidence type="ECO:0000256" key="3">
    <source>
        <dbReference type="ARBA" id="ARBA00022490"/>
    </source>
</evidence>
<comment type="function">
    <text evidence="10">Protease subunit of a proteasome-like degradation complex believed to be a general protein degrading machinery.</text>
</comment>
<feature type="binding site" evidence="10">
    <location>
        <position position="170"/>
    </location>
    <ligand>
        <name>Na(+)</name>
        <dbReference type="ChEBI" id="CHEBI:29101"/>
    </ligand>
</feature>
<dbReference type="PIRSF" id="PIRSF039093">
    <property type="entry name" value="HslV"/>
    <property type="match status" value="1"/>
</dbReference>
<organism evidence="11 12">
    <name type="scientific">Desulfatitalea alkaliphila</name>
    <dbReference type="NCBI Taxonomy" id="2929485"/>
    <lineage>
        <taxon>Bacteria</taxon>
        <taxon>Pseudomonadati</taxon>
        <taxon>Thermodesulfobacteriota</taxon>
        <taxon>Desulfobacteria</taxon>
        <taxon>Desulfobacterales</taxon>
        <taxon>Desulfosarcinaceae</taxon>
        <taxon>Desulfatitalea</taxon>
    </lineage>
</organism>
<comment type="caution">
    <text evidence="11">The sequence shown here is derived from an EMBL/GenBank/DDBJ whole genome shotgun (WGS) entry which is preliminary data.</text>
</comment>
<keyword evidence="6 10" id="KW-0888">Threonine protease</keyword>
<dbReference type="NCBIfam" id="NF003964">
    <property type="entry name" value="PRK05456.1"/>
    <property type="match status" value="1"/>
</dbReference>
<name>A0AA41R3K6_9BACT</name>
<dbReference type="PROSITE" id="PS51476">
    <property type="entry name" value="PROTEASOME_BETA_2"/>
    <property type="match status" value="1"/>
</dbReference>
<comment type="subunit">
    <text evidence="10">A double ring-shaped homohexamer of HslV is capped on each side by a ring-shaped HslU homohexamer. The assembly of the HslU/HslV complex is dependent on binding of ATP.</text>
</comment>
<dbReference type="EMBL" id="JALJRB010000028">
    <property type="protein sequence ID" value="MCJ8502562.1"/>
    <property type="molecule type" value="Genomic_DNA"/>
</dbReference>
<dbReference type="InterPro" id="IPR029055">
    <property type="entry name" value="Ntn_hydrolases_N"/>
</dbReference>
<evidence type="ECO:0000256" key="5">
    <source>
        <dbReference type="ARBA" id="ARBA00022670"/>
    </source>
</evidence>
<dbReference type="PANTHER" id="PTHR32194">
    <property type="entry name" value="METALLOPROTEASE TLDD"/>
    <property type="match status" value="1"/>
</dbReference>
<proteinExistence type="inferred from homology"/>
<comment type="subcellular location">
    <subcellularLocation>
        <location evidence="1 10">Cytoplasm</location>
    </subcellularLocation>
</comment>
<reference evidence="11" key="1">
    <citation type="submission" date="2022-04" db="EMBL/GenBank/DDBJ databases">
        <title>Desulfatitalea alkaliphila sp. nov., a novel anaerobic sulfate-reducing bacterium isolated from terrestrial mud volcano, Taman Peninsula, Russia.</title>
        <authorList>
            <person name="Khomyakova M.A."/>
            <person name="Merkel A.Y."/>
            <person name="Slobodkin A.I."/>
        </authorList>
    </citation>
    <scope>NUCLEOTIDE SEQUENCE</scope>
    <source>
        <strain evidence="11">M08but</strain>
    </source>
</reference>
<dbReference type="Proteomes" id="UP001165427">
    <property type="component" value="Unassembled WGS sequence"/>
</dbReference>